<accession>A0A368VXQ6</accession>
<name>A0A368VXQ6_9ACTN</name>
<gene>
    <name evidence="1" type="ORF">DFQ14_10177</name>
</gene>
<comment type="caution">
    <text evidence="1">The sequence shown here is derived from an EMBL/GenBank/DDBJ whole genome shotgun (WGS) entry which is preliminary data.</text>
</comment>
<dbReference type="EMBL" id="QPJC01000001">
    <property type="protein sequence ID" value="RCW46741.1"/>
    <property type="molecule type" value="Genomic_DNA"/>
</dbReference>
<evidence type="ECO:0000313" key="1">
    <source>
        <dbReference type="EMBL" id="RCW46741.1"/>
    </source>
</evidence>
<reference evidence="1 2" key="1">
    <citation type="submission" date="2018-07" db="EMBL/GenBank/DDBJ databases">
        <title>Genomic Encyclopedia of Type Strains, Phase III (KMG-III): the genomes of soil and plant-associated and newly described type strains.</title>
        <authorList>
            <person name="Whitman W."/>
        </authorList>
    </citation>
    <scope>NUCLEOTIDE SEQUENCE [LARGE SCALE GENOMIC DNA]</scope>
    <source>
        <strain evidence="1 2">CECT 8575</strain>
    </source>
</reference>
<dbReference type="Proteomes" id="UP000253495">
    <property type="component" value="Unassembled WGS sequence"/>
</dbReference>
<sequence length="45" mass="4600">MPAPPGVGLVVEAGNPPALFPPPVVRVGFPTERGRHGTGLARDGR</sequence>
<organism evidence="1 2">
    <name type="scientific">Halopolyspora algeriensis</name>
    <dbReference type="NCBI Taxonomy" id="1500506"/>
    <lineage>
        <taxon>Bacteria</taxon>
        <taxon>Bacillati</taxon>
        <taxon>Actinomycetota</taxon>
        <taxon>Actinomycetes</taxon>
        <taxon>Actinomycetes incertae sedis</taxon>
        <taxon>Halopolyspora</taxon>
    </lineage>
</organism>
<protein>
    <submittedName>
        <fullName evidence="1">Uncharacterized protein</fullName>
    </submittedName>
</protein>
<proteinExistence type="predicted"/>
<dbReference type="AlphaFoldDB" id="A0A368VXQ6"/>
<keyword evidence="2" id="KW-1185">Reference proteome</keyword>
<evidence type="ECO:0000313" key="2">
    <source>
        <dbReference type="Proteomes" id="UP000253495"/>
    </source>
</evidence>